<dbReference type="NCBIfam" id="TIGR01297">
    <property type="entry name" value="CDF"/>
    <property type="match status" value="1"/>
</dbReference>
<keyword evidence="4 6" id="KW-1133">Transmembrane helix</keyword>
<evidence type="ECO:0000256" key="3">
    <source>
        <dbReference type="ARBA" id="ARBA00022692"/>
    </source>
</evidence>
<accession>A0A7C4FA96</accession>
<dbReference type="InterPro" id="IPR027469">
    <property type="entry name" value="Cation_efflux_TMD_sf"/>
</dbReference>
<dbReference type="InterPro" id="IPR050291">
    <property type="entry name" value="CDF_Transporter"/>
</dbReference>
<dbReference type="Gene3D" id="1.20.1510.10">
    <property type="entry name" value="Cation efflux protein transmembrane domain"/>
    <property type="match status" value="1"/>
</dbReference>
<keyword evidence="3 6" id="KW-0812">Transmembrane</keyword>
<evidence type="ECO:0000256" key="1">
    <source>
        <dbReference type="ARBA" id="ARBA00004141"/>
    </source>
</evidence>
<dbReference type="Pfam" id="PF01545">
    <property type="entry name" value="Cation_efflux"/>
    <property type="match status" value="1"/>
</dbReference>
<gene>
    <name evidence="9" type="ORF">ENV17_05505</name>
</gene>
<dbReference type="InterPro" id="IPR058533">
    <property type="entry name" value="Cation_efflux_TM"/>
</dbReference>
<dbReference type="PANTHER" id="PTHR43840:SF15">
    <property type="entry name" value="MITOCHONDRIAL METAL TRANSPORTER 1-RELATED"/>
    <property type="match status" value="1"/>
</dbReference>
<evidence type="ECO:0000256" key="4">
    <source>
        <dbReference type="ARBA" id="ARBA00022989"/>
    </source>
</evidence>
<feature type="transmembrane region" description="Helical" evidence="6">
    <location>
        <begin position="168"/>
        <end position="191"/>
    </location>
</feature>
<keyword evidence="2" id="KW-0813">Transport</keyword>
<proteinExistence type="predicted"/>
<evidence type="ECO:0000256" key="5">
    <source>
        <dbReference type="ARBA" id="ARBA00023136"/>
    </source>
</evidence>
<feature type="transmembrane region" description="Helical" evidence="6">
    <location>
        <begin position="112"/>
        <end position="136"/>
    </location>
</feature>
<comment type="subcellular location">
    <subcellularLocation>
        <location evidence="1">Membrane</location>
        <topology evidence="1">Multi-pass membrane protein</topology>
    </subcellularLocation>
</comment>
<feature type="domain" description="Cation efflux protein transmembrane" evidence="7">
    <location>
        <begin position="13"/>
        <end position="190"/>
    </location>
</feature>
<dbReference type="PANTHER" id="PTHR43840">
    <property type="entry name" value="MITOCHONDRIAL METAL TRANSPORTER 1-RELATED"/>
    <property type="match status" value="1"/>
</dbReference>
<organism evidence="9">
    <name type="scientific">Thermofilum pendens</name>
    <dbReference type="NCBI Taxonomy" id="2269"/>
    <lineage>
        <taxon>Archaea</taxon>
        <taxon>Thermoproteota</taxon>
        <taxon>Thermoprotei</taxon>
        <taxon>Thermofilales</taxon>
        <taxon>Thermofilaceae</taxon>
        <taxon>Thermofilum</taxon>
    </lineage>
</organism>
<dbReference type="GO" id="GO:0015341">
    <property type="term" value="F:zinc efflux antiporter activity"/>
    <property type="evidence" value="ECO:0007669"/>
    <property type="project" value="TreeGrafter"/>
</dbReference>
<dbReference type="EMBL" id="DTFI01000131">
    <property type="protein sequence ID" value="HGI43820.1"/>
    <property type="molecule type" value="Genomic_DNA"/>
</dbReference>
<dbReference type="InterPro" id="IPR002524">
    <property type="entry name" value="Cation_efflux"/>
</dbReference>
<evidence type="ECO:0000259" key="7">
    <source>
        <dbReference type="Pfam" id="PF01545"/>
    </source>
</evidence>
<dbReference type="GO" id="GO:0015093">
    <property type="term" value="F:ferrous iron transmembrane transporter activity"/>
    <property type="evidence" value="ECO:0007669"/>
    <property type="project" value="TreeGrafter"/>
</dbReference>
<keyword evidence="5 6" id="KW-0472">Membrane</keyword>
<evidence type="ECO:0000313" key="9">
    <source>
        <dbReference type="EMBL" id="HGI43820.1"/>
    </source>
</evidence>
<dbReference type="Gene3D" id="3.30.70.1350">
    <property type="entry name" value="Cation efflux protein, cytoplasmic domain"/>
    <property type="match status" value="1"/>
</dbReference>
<dbReference type="GO" id="GO:0005886">
    <property type="term" value="C:plasma membrane"/>
    <property type="evidence" value="ECO:0007669"/>
    <property type="project" value="TreeGrafter"/>
</dbReference>
<evidence type="ECO:0000256" key="2">
    <source>
        <dbReference type="ARBA" id="ARBA00022448"/>
    </source>
</evidence>
<dbReference type="InterPro" id="IPR027470">
    <property type="entry name" value="Cation_efflux_CTD"/>
</dbReference>
<name>A0A7C4FA96_THEPE</name>
<comment type="caution">
    <text evidence="9">The sequence shown here is derived from an EMBL/GenBank/DDBJ whole genome shotgun (WGS) entry which is preliminary data.</text>
</comment>
<evidence type="ECO:0000259" key="8">
    <source>
        <dbReference type="Pfam" id="PF16916"/>
    </source>
</evidence>
<dbReference type="Pfam" id="PF16916">
    <property type="entry name" value="ZT_dimer"/>
    <property type="match status" value="1"/>
</dbReference>
<dbReference type="GO" id="GO:0015086">
    <property type="term" value="F:cadmium ion transmembrane transporter activity"/>
    <property type="evidence" value="ECO:0007669"/>
    <property type="project" value="TreeGrafter"/>
</dbReference>
<dbReference type="SUPFAM" id="SSF160240">
    <property type="entry name" value="Cation efflux protein cytoplasmic domain-like"/>
    <property type="match status" value="1"/>
</dbReference>
<reference evidence="9" key="1">
    <citation type="journal article" date="2020" name="mSystems">
        <title>Genome- and Community-Level Interaction Insights into Carbon Utilization and Element Cycling Functions of Hydrothermarchaeota in Hydrothermal Sediment.</title>
        <authorList>
            <person name="Zhou Z."/>
            <person name="Liu Y."/>
            <person name="Xu W."/>
            <person name="Pan J."/>
            <person name="Luo Z.H."/>
            <person name="Li M."/>
        </authorList>
    </citation>
    <scope>NUCLEOTIDE SEQUENCE [LARGE SCALE GENOMIC DNA]</scope>
    <source>
        <strain evidence="9">SpSt-735</strain>
    </source>
</reference>
<evidence type="ECO:0000256" key="6">
    <source>
        <dbReference type="SAM" id="Phobius"/>
    </source>
</evidence>
<protein>
    <submittedName>
        <fullName evidence="9">Cation transporter</fullName>
    </submittedName>
</protein>
<feature type="transmembrane region" description="Helical" evidence="6">
    <location>
        <begin position="78"/>
        <end position="100"/>
    </location>
</feature>
<dbReference type="AlphaFoldDB" id="A0A7C4FA96"/>
<dbReference type="GO" id="GO:0006882">
    <property type="term" value="P:intracellular zinc ion homeostasis"/>
    <property type="evidence" value="ECO:0007669"/>
    <property type="project" value="TreeGrafter"/>
</dbReference>
<dbReference type="SUPFAM" id="SSF161111">
    <property type="entry name" value="Cation efflux protein transmembrane domain-like"/>
    <property type="match status" value="1"/>
</dbReference>
<feature type="domain" description="Cation efflux protein cytoplasmic" evidence="8">
    <location>
        <begin position="206"/>
        <end position="282"/>
    </location>
</feature>
<sequence>MYERGLVRRVFLFSALANAAVAALKMAGGLLSGSTALLADGSDSVLNVASAAIAYKLAGEAAKPPDERHPYGHARLEVYASMVILLLMAITFSFVLFQALDRVSHGVYEKIDPVGVVFAVASLALNLVVSSLLRIWGRGSPVAVTEARHVALDVAEGLTTLAGVSLGAYFSGVFDLAATAVIMVLAAYFMVKTTQELKHLILDTSPPPEVMRRIEDVLRSSEKVLGYHDLRARAVQGKIYADVHLEMDASLTLEEVHQVCDSVENRLREELGDVEITIHVEPVRRGEKKDS</sequence>
<dbReference type="InterPro" id="IPR036837">
    <property type="entry name" value="Cation_efflux_CTD_sf"/>
</dbReference>